<comment type="caution">
    <text evidence="1">The sequence shown here is derived from an EMBL/GenBank/DDBJ whole genome shotgun (WGS) entry which is preliminary data.</text>
</comment>
<dbReference type="RefSeq" id="WP_259327535.1">
    <property type="nucleotide sequence ID" value="NZ_JGCY01000147.1"/>
</dbReference>
<dbReference type="AlphaFoldDB" id="A0A015W7S7"/>
<reference evidence="1 2" key="1">
    <citation type="submission" date="2014-02" db="EMBL/GenBank/DDBJ databases">
        <authorList>
            <person name="Sears C."/>
            <person name="Carroll K."/>
            <person name="Sack B.R."/>
            <person name="Qadri F."/>
            <person name="Myers L.L."/>
            <person name="Chung G.-T."/>
            <person name="Escheverria P."/>
            <person name="Fraser C.M."/>
            <person name="Sadzewicz L."/>
            <person name="Shefchek K.A."/>
            <person name="Tallon L."/>
            <person name="Das S.P."/>
            <person name="Daugherty S."/>
            <person name="Mongodin E.F."/>
        </authorList>
    </citation>
    <scope>NUCLEOTIDE SEQUENCE [LARGE SCALE GENOMIC DNA]</scope>
    <source>
        <strain evidence="2">3988T(B)14</strain>
    </source>
</reference>
<name>A0A015W7S7_BACFG</name>
<dbReference type="EMBL" id="JGCY01000147">
    <property type="protein sequence ID" value="EXY76535.1"/>
    <property type="molecule type" value="Genomic_DNA"/>
</dbReference>
<evidence type="ECO:0000313" key="1">
    <source>
        <dbReference type="EMBL" id="EXY76535.1"/>
    </source>
</evidence>
<accession>A0A015W7S7</accession>
<gene>
    <name evidence="1" type="ORF">M124_4586</name>
</gene>
<organism evidence="1 2">
    <name type="scientific">Bacteroides fragilis str. 3988T(B)14</name>
    <dbReference type="NCBI Taxonomy" id="1339315"/>
    <lineage>
        <taxon>Bacteria</taxon>
        <taxon>Pseudomonadati</taxon>
        <taxon>Bacteroidota</taxon>
        <taxon>Bacteroidia</taxon>
        <taxon>Bacteroidales</taxon>
        <taxon>Bacteroidaceae</taxon>
        <taxon>Bacteroides</taxon>
    </lineage>
</organism>
<sequence>MKQRMYNSLPLLQDLVPLNYHSTNQGFILMYVFSSCPSVAT</sequence>
<protein>
    <submittedName>
        <fullName evidence="1">Uncharacterized protein</fullName>
    </submittedName>
</protein>
<evidence type="ECO:0000313" key="2">
    <source>
        <dbReference type="Proteomes" id="UP000020529"/>
    </source>
</evidence>
<dbReference type="Proteomes" id="UP000020529">
    <property type="component" value="Unassembled WGS sequence"/>
</dbReference>
<proteinExistence type="predicted"/>